<dbReference type="EMBL" id="ATLV01017554">
    <property type="status" value="NOT_ANNOTATED_CDS"/>
    <property type="molecule type" value="Genomic_DNA"/>
</dbReference>
<protein>
    <submittedName>
        <fullName evidence="1 2">Catechol 1,2-dioxygenase</fullName>
    </submittedName>
</protein>
<evidence type="ECO:0000313" key="2">
    <source>
        <dbReference type="EnsemblMetazoa" id="ASIC009953-PA"/>
    </source>
</evidence>
<dbReference type="AlphaFoldDB" id="A0A084VWC8"/>
<evidence type="ECO:0000313" key="1">
    <source>
        <dbReference type="EMBL" id="KFB42272.1"/>
    </source>
</evidence>
<name>A0A084VWC8_ANOSI</name>
<evidence type="ECO:0000313" key="3">
    <source>
        <dbReference type="Proteomes" id="UP000030765"/>
    </source>
</evidence>
<sequence length="63" mass="6984">MSAAVSFITHVYDPHTIALTGGERLFKSLAVKAKTVPKRKSLLRLLSVVGKHANDLERFATYE</sequence>
<dbReference type="VEuPathDB" id="VectorBase:ASIC009953"/>
<accession>A0A084VWC8</accession>
<organism evidence="1">
    <name type="scientific">Anopheles sinensis</name>
    <name type="common">Mosquito</name>
    <dbReference type="NCBI Taxonomy" id="74873"/>
    <lineage>
        <taxon>Eukaryota</taxon>
        <taxon>Metazoa</taxon>
        <taxon>Ecdysozoa</taxon>
        <taxon>Arthropoda</taxon>
        <taxon>Hexapoda</taxon>
        <taxon>Insecta</taxon>
        <taxon>Pterygota</taxon>
        <taxon>Neoptera</taxon>
        <taxon>Endopterygota</taxon>
        <taxon>Diptera</taxon>
        <taxon>Nematocera</taxon>
        <taxon>Culicoidea</taxon>
        <taxon>Culicidae</taxon>
        <taxon>Anophelinae</taxon>
        <taxon>Anopheles</taxon>
    </lineage>
</organism>
<dbReference type="GO" id="GO:0051213">
    <property type="term" value="F:dioxygenase activity"/>
    <property type="evidence" value="ECO:0007669"/>
    <property type="project" value="UniProtKB-KW"/>
</dbReference>
<keyword evidence="1" id="KW-0223">Dioxygenase</keyword>
<dbReference type="EnsemblMetazoa" id="ASIC009953-RA">
    <property type="protein sequence ID" value="ASIC009953-PA"/>
    <property type="gene ID" value="ASIC009953"/>
</dbReference>
<dbReference type="Proteomes" id="UP000030765">
    <property type="component" value="Unassembled WGS sequence"/>
</dbReference>
<reference evidence="2" key="2">
    <citation type="submission" date="2020-05" db="UniProtKB">
        <authorList>
            <consortium name="EnsemblMetazoa"/>
        </authorList>
    </citation>
    <scope>IDENTIFICATION</scope>
</reference>
<keyword evidence="3" id="KW-1185">Reference proteome</keyword>
<keyword evidence="1" id="KW-0560">Oxidoreductase</keyword>
<reference evidence="1 3" key="1">
    <citation type="journal article" date="2014" name="BMC Genomics">
        <title>Genome sequence of Anopheles sinensis provides insight into genetics basis of mosquito competence for malaria parasites.</title>
        <authorList>
            <person name="Zhou D."/>
            <person name="Zhang D."/>
            <person name="Ding G."/>
            <person name="Shi L."/>
            <person name="Hou Q."/>
            <person name="Ye Y."/>
            <person name="Xu Y."/>
            <person name="Zhou H."/>
            <person name="Xiong C."/>
            <person name="Li S."/>
            <person name="Yu J."/>
            <person name="Hong S."/>
            <person name="Yu X."/>
            <person name="Zou P."/>
            <person name="Chen C."/>
            <person name="Chang X."/>
            <person name="Wang W."/>
            <person name="Lv Y."/>
            <person name="Sun Y."/>
            <person name="Ma L."/>
            <person name="Shen B."/>
            <person name="Zhu C."/>
        </authorList>
    </citation>
    <scope>NUCLEOTIDE SEQUENCE [LARGE SCALE GENOMIC DNA]</scope>
</reference>
<gene>
    <name evidence="1" type="ORF">ZHAS_00009953</name>
</gene>
<proteinExistence type="predicted"/>
<dbReference type="EMBL" id="KE525174">
    <property type="protein sequence ID" value="KFB42272.1"/>
    <property type="molecule type" value="Genomic_DNA"/>
</dbReference>